<dbReference type="GO" id="GO:0003785">
    <property type="term" value="F:actin monomer binding"/>
    <property type="evidence" value="ECO:0007669"/>
    <property type="project" value="TreeGrafter"/>
</dbReference>
<keyword evidence="4 7" id="KW-0009">Actin-binding</keyword>
<evidence type="ECO:0000256" key="6">
    <source>
        <dbReference type="RuleBase" id="RU003908"/>
    </source>
</evidence>
<name>A0AAV5QFQ8_9ASCO</name>
<dbReference type="Gene3D" id="3.30.450.30">
    <property type="entry name" value="Dynein light chain 2a, cytoplasmic"/>
    <property type="match status" value="1"/>
</dbReference>
<evidence type="ECO:0000256" key="4">
    <source>
        <dbReference type="ARBA" id="ARBA00023203"/>
    </source>
</evidence>
<keyword evidence="9" id="KW-1185">Reference proteome</keyword>
<organism evidence="8 9">
    <name type="scientific">Saccharomycopsis crataegensis</name>
    <dbReference type="NCBI Taxonomy" id="43959"/>
    <lineage>
        <taxon>Eukaryota</taxon>
        <taxon>Fungi</taxon>
        <taxon>Dikarya</taxon>
        <taxon>Ascomycota</taxon>
        <taxon>Saccharomycotina</taxon>
        <taxon>Saccharomycetes</taxon>
        <taxon>Saccharomycopsidaceae</taxon>
        <taxon>Saccharomycopsis</taxon>
    </lineage>
</organism>
<dbReference type="InterPro" id="IPR005455">
    <property type="entry name" value="PFN_euk"/>
</dbReference>
<dbReference type="GO" id="GO:0005856">
    <property type="term" value="C:cytoskeleton"/>
    <property type="evidence" value="ECO:0007669"/>
    <property type="project" value="UniProtKB-SubCell"/>
</dbReference>
<evidence type="ECO:0000256" key="5">
    <source>
        <dbReference type="ARBA" id="ARBA00023212"/>
    </source>
</evidence>
<dbReference type="PRINTS" id="PR00392">
    <property type="entry name" value="PROFILIN"/>
</dbReference>
<comment type="subcellular location">
    <subcellularLocation>
        <location evidence="1">Cytoplasm</location>
        <location evidence="1">Cytoskeleton</location>
    </subcellularLocation>
</comment>
<evidence type="ECO:0000256" key="2">
    <source>
        <dbReference type="ARBA" id="ARBA00010058"/>
    </source>
</evidence>
<dbReference type="PROSITE" id="PS00414">
    <property type="entry name" value="PROFILIN"/>
    <property type="match status" value="1"/>
</dbReference>
<proteinExistence type="inferred from homology"/>
<accession>A0AAV5QFQ8</accession>
<gene>
    <name evidence="8" type="ORF">DASC09_009070</name>
</gene>
<dbReference type="FunFam" id="3.30.450.30:FF:000001">
    <property type="entry name" value="Profilin"/>
    <property type="match status" value="1"/>
</dbReference>
<evidence type="ECO:0000313" key="9">
    <source>
        <dbReference type="Proteomes" id="UP001360560"/>
    </source>
</evidence>
<evidence type="ECO:0000256" key="7">
    <source>
        <dbReference type="RuleBase" id="RU003909"/>
    </source>
</evidence>
<comment type="caution">
    <text evidence="8">The sequence shown here is derived from an EMBL/GenBank/DDBJ whole genome shotgun (WGS) entry which is preliminary data.</text>
</comment>
<dbReference type="InterPro" id="IPR048278">
    <property type="entry name" value="PFN"/>
</dbReference>
<protein>
    <recommendedName>
        <fullName evidence="7">Profilin</fullName>
    </recommendedName>
</protein>
<dbReference type="PRINTS" id="PR01640">
    <property type="entry name" value="PROFILINPLNT"/>
</dbReference>
<dbReference type="InterPro" id="IPR036140">
    <property type="entry name" value="PFN_sf"/>
</dbReference>
<dbReference type="CDD" id="cd00148">
    <property type="entry name" value="PROF"/>
    <property type="match status" value="1"/>
</dbReference>
<dbReference type="GO" id="GO:1903475">
    <property type="term" value="P:mitotic actomyosin contractile ring assembly"/>
    <property type="evidence" value="ECO:0007669"/>
    <property type="project" value="UniProtKB-ARBA"/>
</dbReference>
<sequence length="126" mass="13865">MSWQAYTDNLIATSFVDKAAIYSAAGDSVWAESNALGLYSTEIQEIAKGFQSPEILQSKGLHVKGEKYFLIKADERSIYGRQEKSGLICVKTKQAILVGHYPEGVQPGDATKVVEQLADYLISVNY</sequence>
<evidence type="ECO:0000313" key="8">
    <source>
        <dbReference type="EMBL" id="GMM33582.1"/>
    </source>
</evidence>
<dbReference type="RefSeq" id="XP_064850582.1">
    <property type="nucleotide sequence ID" value="XM_064994510.1"/>
</dbReference>
<dbReference type="AlphaFoldDB" id="A0AAV5QFQ8"/>
<dbReference type="GeneID" id="90071561"/>
<dbReference type="Proteomes" id="UP001360560">
    <property type="component" value="Unassembled WGS sequence"/>
</dbReference>
<dbReference type="InterPro" id="IPR027310">
    <property type="entry name" value="Profilin_CS"/>
</dbReference>
<dbReference type="SUPFAM" id="SSF55770">
    <property type="entry name" value="Profilin (actin-binding protein)"/>
    <property type="match status" value="1"/>
</dbReference>
<dbReference type="SMART" id="SM00392">
    <property type="entry name" value="PROF"/>
    <property type="match status" value="1"/>
</dbReference>
<dbReference type="EMBL" id="BTFZ01000002">
    <property type="protein sequence ID" value="GMM33582.1"/>
    <property type="molecule type" value="Genomic_DNA"/>
</dbReference>
<comment type="subunit">
    <text evidence="6">Occurs in many kinds of cells as a complex with monomeric actin in a 1:1 ratio.</text>
</comment>
<keyword evidence="5 6" id="KW-0206">Cytoskeleton</keyword>
<evidence type="ECO:0000256" key="3">
    <source>
        <dbReference type="ARBA" id="ARBA00022490"/>
    </source>
</evidence>
<dbReference type="Pfam" id="PF00235">
    <property type="entry name" value="Profilin"/>
    <property type="match status" value="1"/>
</dbReference>
<reference evidence="8 9" key="1">
    <citation type="journal article" date="2023" name="Elife">
        <title>Identification of key yeast species and microbe-microbe interactions impacting larval growth of Drosophila in the wild.</title>
        <authorList>
            <person name="Mure A."/>
            <person name="Sugiura Y."/>
            <person name="Maeda R."/>
            <person name="Honda K."/>
            <person name="Sakurai N."/>
            <person name="Takahashi Y."/>
            <person name="Watada M."/>
            <person name="Katoh T."/>
            <person name="Gotoh A."/>
            <person name="Gotoh Y."/>
            <person name="Taniguchi I."/>
            <person name="Nakamura K."/>
            <person name="Hayashi T."/>
            <person name="Katayama T."/>
            <person name="Uemura T."/>
            <person name="Hattori Y."/>
        </authorList>
    </citation>
    <scope>NUCLEOTIDE SEQUENCE [LARGE SCALE GENOMIC DNA]</scope>
    <source>
        <strain evidence="8 9">SC-9</strain>
    </source>
</reference>
<comment type="function">
    <text evidence="6">Binds to actin and affects the structure of the cytoskeleton. At high concentrations, profilin prevents the polymerization of actin, whereas it enhances it at low concentrations.</text>
</comment>
<dbReference type="PANTHER" id="PTHR11604:SF0">
    <property type="entry name" value="PROFILIN"/>
    <property type="match status" value="1"/>
</dbReference>
<evidence type="ECO:0000256" key="1">
    <source>
        <dbReference type="ARBA" id="ARBA00004245"/>
    </source>
</evidence>
<dbReference type="GO" id="GO:0005938">
    <property type="term" value="C:cell cortex"/>
    <property type="evidence" value="ECO:0007669"/>
    <property type="project" value="TreeGrafter"/>
</dbReference>
<keyword evidence="3" id="KW-0963">Cytoplasm</keyword>
<dbReference type="PANTHER" id="PTHR11604">
    <property type="entry name" value="PROFILIN"/>
    <property type="match status" value="1"/>
</dbReference>
<comment type="similarity">
    <text evidence="2 7">Belongs to the profilin family.</text>
</comment>